<dbReference type="EMBL" id="JBBNPS010000003">
    <property type="protein sequence ID" value="MEQ3353058.1"/>
    <property type="molecule type" value="Genomic_DNA"/>
</dbReference>
<accession>A0ABV1J4E6</accession>
<dbReference type="InterPro" id="IPR036736">
    <property type="entry name" value="ACP-like_sf"/>
</dbReference>
<evidence type="ECO:0000313" key="2">
    <source>
        <dbReference type="EMBL" id="MEQ3353058.1"/>
    </source>
</evidence>
<evidence type="ECO:0000259" key="1">
    <source>
        <dbReference type="PROSITE" id="PS50075"/>
    </source>
</evidence>
<organism evidence="2 3">
    <name type="scientific">Aedoeadaptatus acetigenes</name>
    <dbReference type="NCBI Taxonomy" id="2981723"/>
    <lineage>
        <taxon>Bacteria</taxon>
        <taxon>Bacillati</taxon>
        <taxon>Bacillota</taxon>
        <taxon>Tissierellia</taxon>
        <taxon>Tissierellales</taxon>
        <taxon>Peptoniphilaceae</taxon>
        <taxon>Aedoeadaptatus</taxon>
    </lineage>
</organism>
<dbReference type="RefSeq" id="WP_148471929.1">
    <property type="nucleotide sequence ID" value="NZ_JAOQJD010000002.1"/>
</dbReference>
<protein>
    <submittedName>
        <fullName evidence="2">Phosphopantetheine-binding protein</fullName>
    </submittedName>
</protein>
<dbReference type="Proteomes" id="UP001481872">
    <property type="component" value="Unassembled WGS sequence"/>
</dbReference>
<keyword evidence="3" id="KW-1185">Reference proteome</keyword>
<gene>
    <name evidence="2" type="ORF">AAA081_01905</name>
</gene>
<dbReference type="Gene3D" id="1.10.1200.10">
    <property type="entry name" value="ACP-like"/>
    <property type="match status" value="1"/>
</dbReference>
<proteinExistence type="predicted"/>
<sequence length="72" mass="8105">MKESIIEIIESITGEVVKEDTDLIEEGILDSFDMVSLVLELQDAFDITIDVSELLPENFESVNTIAEFIDKL</sequence>
<feature type="domain" description="Carrier" evidence="1">
    <location>
        <begin position="1"/>
        <end position="72"/>
    </location>
</feature>
<reference evidence="2 3" key="1">
    <citation type="submission" date="2024-04" db="EMBL/GenBank/DDBJ databases">
        <title>Human intestinal bacterial collection.</title>
        <authorList>
            <person name="Pauvert C."/>
            <person name="Hitch T.C.A."/>
            <person name="Clavel T."/>
        </authorList>
    </citation>
    <scope>NUCLEOTIDE SEQUENCE [LARGE SCALE GENOMIC DNA]</scope>
    <source>
        <strain evidence="2 3">CLA-SR-H026</strain>
    </source>
</reference>
<dbReference type="InterPro" id="IPR009081">
    <property type="entry name" value="PP-bd_ACP"/>
</dbReference>
<dbReference type="PROSITE" id="PS50075">
    <property type="entry name" value="CARRIER"/>
    <property type="match status" value="1"/>
</dbReference>
<dbReference type="Pfam" id="PF00550">
    <property type="entry name" value="PP-binding"/>
    <property type="match status" value="1"/>
</dbReference>
<name>A0ABV1J4E6_9FIRM</name>
<evidence type="ECO:0000313" key="3">
    <source>
        <dbReference type="Proteomes" id="UP001481872"/>
    </source>
</evidence>
<comment type="caution">
    <text evidence="2">The sequence shown here is derived from an EMBL/GenBank/DDBJ whole genome shotgun (WGS) entry which is preliminary data.</text>
</comment>
<dbReference type="SUPFAM" id="SSF47336">
    <property type="entry name" value="ACP-like"/>
    <property type="match status" value="1"/>
</dbReference>